<dbReference type="eggNOG" id="COG3829">
    <property type="taxonomic scope" value="Bacteria"/>
</dbReference>
<evidence type="ECO:0000313" key="8">
    <source>
        <dbReference type="EMBL" id="EPR71319.1"/>
    </source>
</evidence>
<dbReference type="CDD" id="cd00130">
    <property type="entry name" value="PAS"/>
    <property type="match status" value="1"/>
</dbReference>
<dbReference type="Proteomes" id="UP000014974">
    <property type="component" value="Unassembled WGS sequence"/>
</dbReference>
<dbReference type="Gene3D" id="3.30.450.20">
    <property type="entry name" value="PAS domain"/>
    <property type="match status" value="3"/>
</dbReference>
<dbReference type="PANTHER" id="PTHR43304">
    <property type="entry name" value="PHYTOCHROME-LIKE PROTEIN CPH1"/>
    <property type="match status" value="1"/>
</dbReference>
<dbReference type="Pfam" id="PF13426">
    <property type="entry name" value="PAS_9"/>
    <property type="match status" value="1"/>
</dbReference>
<dbReference type="RefSeq" id="WP_020890189.1">
    <property type="nucleotide sequence ID" value="NZ_ATNM01000018.1"/>
</dbReference>
<dbReference type="SUPFAM" id="SSF55785">
    <property type="entry name" value="PYP-like sensor domain (PAS domain)"/>
    <property type="match status" value="3"/>
</dbReference>
<dbReference type="Gene3D" id="1.10.287.130">
    <property type="match status" value="1"/>
</dbReference>
<name>S7WX19_9BACT</name>
<sequence>MEEVYWTFSYSVLIGDKEETEGILITCIETTDAVLNLKKLQESESQLAFAIDAAELGTWDYNPAIDSFQGNDRLMDWLGIPKGTAVSMKNAFEAIVPEDKARVMNNIQKTFIGHKASKFSDTFSIKNHKTDEIKIVRALGRSRFKNDKVFYRFNGTLQDVSEQVRYEQKLKLANAQIKKEEQRFRDIVFKAPVGIAIFKGKNLVSEMANNMMLKFVDREANNFVGKKLFEAMPEVRNTVSHFFEEVFNKQEAVRGTEVKINIKRNGGIIDAFFNFIIQPITFSKGEVTEIMLVTNEVTDYVKSKYVLAENESQFRNHMLHSPIAMTILRGKDLKIEMANKRMLNHFWARSWEEVDGKNLAEVFPELIGQKYLGELQQVLTTGQAIKDKASKVIVTIDGREQEFYMDYHYLPLPDVDYSISGVIVTTTDVTDMVLSRNRLENFTKELESQVDLRTEQLLDANEKLQDSIAKLENANEGLQSFAYVSSHDLQEPLRKIQMYTSVLMENEQGRFSERGKKYFEKITNAAGRMRTLIDDLLAFSKSNDDITKYEEIDLNVILEQVLEDSSNSIEHSNAKIMVKELPKIEAIVFQMHQVFTNLISNAIKFAKQGVSPEIIISASEVSAVQVQSLKLNPSKKYFALSITDNGIGLPKGMEGKIFEVFQRLHGRQEYEGTGIGLAIVKKIISNHGGAIKAESVEGKGTIFTIFLPEKRA</sequence>
<evidence type="ECO:0000259" key="7">
    <source>
        <dbReference type="PROSITE" id="PS50109"/>
    </source>
</evidence>
<dbReference type="SMART" id="SM00387">
    <property type="entry name" value="HATPase_c"/>
    <property type="match status" value="1"/>
</dbReference>
<dbReference type="InterPro" id="IPR035965">
    <property type="entry name" value="PAS-like_dom_sf"/>
</dbReference>
<dbReference type="InterPro" id="IPR052162">
    <property type="entry name" value="Sensor_kinase/Photoreceptor"/>
</dbReference>
<dbReference type="Gene3D" id="3.30.565.10">
    <property type="entry name" value="Histidine kinase-like ATPase, C-terminal domain"/>
    <property type="match status" value="1"/>
</dbReference>
<feature type="coiled-coil region" evidence="6">
    <location>
        <begin position="454"/>
        <end position="481"/>
    </location>
</feature>
<dbReference type="EMBL" id="ATNM01000018">
    <property type="protein sequence ID" value="EPR71319.1"/>
    <property type="molecule type" value="Genomic_DNA"/>
</dbReference>
<dbReference type="InterPro" id="IPR005467">
    <property type="entry name" value="His_kinase_dom"/>
</dbReference>
<dbReference type="SUPFAM" id="SSF55874">
    <property type="entry name" value="ATPase domain of HSP90 chaperone/DNA topoisomerase II/histidine kinase"/>
    <property type="match status" value="1"/>
</dbReference>
<dbReference type="InterPro" id="IPR003661">
    <property type="entry name" value="HisK_dim/P_dom"/>
</dbReference>
<dbReference type="SMART" id="SM00388">
    <property type="entry name" value="HisKA"/>
    <property type="match status" value="1"/>
</dbReference>
<dbReference type="InterPro" id="IPR036890">
    <property type="entry name" value="HATPase_C_sf"/>
</dbReference>
<dbReference type="STRING" id="641524.ADICYQ_0397"/>
<dbReference type="InterPro" id="IPR004358">
    <property type="entry name" value="Sig_transdc_His_kin-like_C"/>
</dbReference>
<gene>
    <name evidence="8" type="ORF">ADICYQ_0397</name>
</gene>
<reference evidence="8 9" key="1">
    <citation type="journal article" date="2013" name="Genome Announc.">
        <title>Draft Genome Sequence of Cyclobacterium qasimii Strain M12-11BT, Isolated from Arctic Marine Sediment.</title>
        <authorList>
            <person name="Shivaji S."/>
            <person name="Ara S."/>
            <person name="Singh A."/>
            <person name="Kumar Pinnaka A."/>
        </authorList>
    </citation>
    <scope>NUCLEOTIDE SEQUENCE [LARGE SCALE GENOMIC DNA]</scope>
    <source>
        <strain evidence="8 9">M12-11B</strain>
    </source>
</reference>
<dbReference type="Pfam" id="PF00512">
    <property type="entry name" value="HisKA"/>
    <property type="match status" value="1"/>
</dbReference>
<proteinExistence type="predicted"/>
<organism evidence="8 9">
    <name type="scientific">Cyclobacterium qasimii M12-11B</name>
    <dbReference type="NCBI Taxonomy" id="641524"/>
    <lineage>
        <taxon>Bacteria</taxon>
        <taxon>Pseudomonadati</taxon>
        <taxon>Bacteroidota</taxon>
        <taxon>Cytophagia</taxon>
        <taxon>Cytophagales</taxon>
        <taxon>Cyclobacteriaceae</taxon>
        <taxon>Cyclobacterium</taxon>
    </lineage>
</organism>
<dbReference type="Pfam" id="PF02518">
    <property type="entry name" value="HATPase_c"/>
    <property type="match status" value="1"/>
</dbReference>
<evidence type="ECO:0000256" key="4">
    <source>
        <dbReference type="ARBA" id="ARBA00022679"/>
    </source>
</evidence>
<dbReference type="InterPro" id="IPR003594">
    <property type="entry name" value="HATPase_dom"/>
</dbReference>
<evidence type="ECO:0000256" key="3">
    <source>
        <dbReference type="ARBA" id="ARBA00022553"/>
    </source>
</evidence>
<dbReference type="CDD" id="cd00082">
    <property type="entry name" value="HisKA"/>
    <property type="match status" value="1"/>
</dbReference>
<keyword evidence="6" id="KW-0175">Coiled coil</keyword>
<dbReference type="GO" id="GO:0000155">
    <property type="term" value="F:phosphorelay sensor kinase activity"/>
    <property type="evidence" value="ECO:0007669"/>
    <property type="project" value="InterPro"/>
</dbReference>
<dbReference type="Pfam" id="PF08448">
    <property type="entry name" value="PAS_4"/>
    <property type="match status" value="1"/>
</dbReference>
<dbReference type="InterPro" id="IPR013656">
    <property type="entry name" value="PAS_4"/>
</dbReference>
<dbReference type="SUPFAM" id="SSF47384">
    <property type="entry name" value="Homodimeric domain of signal transducing histidine kinase"/>
    <property type="match status" value="1"/>
</dbReference>
<dbReference type="PANTHER" id="PTHR43304:SF1">
    <property type="entry name" value="PAC DOMAIN-CONTAINING PROTEIN"/>
    <property type="match status" value="1"/>
</dbReference>
<evidence type="ECO:0000256" key="2">
    <source>
        <dbReference type="ARBA" id="ARBA00012438"/>
    </source>
</evidence>
<keyword evidence="5 8" id="KW-0418">Kinase</keyword>
<evidence type="ECO:0000313" key="9">
    <source>
        <dbReference type="Proteomes" id="UP000014974"/>
    </source>
</evidence>
<dbReference type="eggNOG" id="COG4251">
    <property type="taxonomic scope" value="Bacteria"/>
</dbReference>
<keyword evidence="4" id="KW-0808">Transferase</keyword>
<comment type="caution">
    <text evidence="8">The sequence shown here is derived from an EMBL/GenBank/DDBJ whole genome shotgun (WGS) entry which is preliminary data.</text>
</comment>
<dbReference type="InterPro" id="IPR036097">
    <property type="entry name" value="HisK_dim/P_sf"/>
</dbReference>
<dbReference type="InterPro" id="IPR000014">
    <property type="entry name" value="PAS"/>
</dbReference>
<feature type="domain" description="Histidine kinase" evidence="7">
    <location>
        <begin position="484"/>
        <end position="711"/>
    </location>
</feature>
<accession>S7WX19</accession>
<dbReference type="PROSITE" id="PS50109">
    <property type="entry name" value="HIS_KIN"/>
    <property type="match status" value="1"/>
</dbReference>
<dbReference type="SMART" id="SM00091">
    <property type="entry name" value="PAS"/>
    <property type="match status" value="2"/>
</dbReference>
<evidence type="ECO:0000256" key="1">
    <source>
        <dbReference type="ARBA" id="ARBA00000085"/>
    </source>
</evidence>
<protein>
    <recommendedName>
        <fullName evidence="2">histidine kinase</fullName>
        <ecNumber evidence="2">2.7.13.3</ecNumber>
    </recommendedName>
</protein>
<dbReference type="FunFam" id="3.30.565.10:FF:000006">
    <property type="entry name" value="Sensor histidine kinase WalK"/>
    <property type="match status" value="1"/>
</dbReference>
<keyword evidence="3" id="KW-0597">Phosphoprotein</keyword>
<dbReference type="AlphaFoldDB" id="S7WX19"/>
<dbReference type="OrthoDB" id="9766459at2"/>
<dbReference type="EC" id="2.7.13.3" evidence="2"/>
<comment type="catalytic activity">
    <reaction evidence="1">
        <text>ATP + protein L-histidine = ADP + protein N-phospho-L-histidine.</text>
        <dbReference type="EC" id="2.7.13.3"/>
    </reaction>
</comment>
<evidence type="ECO:0000256" key="5">
    <source>
        <dbReference type="ARBA" id="ARBA00022777"/>
    </source>
</evidence>
<evidence type="ECO:0000256" key="6">
    <source>
        <dbReference type="SAM" id="Coils"/>
    </source>
</evidence>
<dbReference type="PRINTS" id="PR00344">
    <property type="entry name" value="BCTRLSENSOR"/>
</dbReference>